<dbReference type="AlphaFoldDB" id="A0A5J4S4T6"/>
<organism evidence="1">
    <name type="scientific">termite gut metagenome</name>
    <dbReference type="NCBI Taxonomy" id="433724"/>
    <lineage>
        <taxon>unclassified sequences</taxon>
        <taxon>metagenomes</taxon>
        <taxon>organismal metagenomes</taxon>
    </lineage>
</organism>
<name>A0A5J4S4T6_9ZZZZ</name>
<evidence type="ECO:0000313" key="1">
    <source>
        <dbReference type="EMBL" id="KAA6341076.1"/>
    </source>
</evidence>
<reference evidence="1" key="1">
    <citation type="submission" date="2019-03" db="EMBL/GenBank/DDBJ databases">
        <title>Single cell metagenomics reveals metabolic interactions within the superorganism composed of flagellate Streblomastix strix and complex community of Bacteroidetes bacteria on its surface.</title>
        <authorList>
            <person name="Treitli S.C."/>
            <person name="Kolisko M."/>
            <person name="Husnik F."/>
            <person name="Keeling P."/>
            <person name="Hampl V."/>
        </authorList>
    </citation>
    <scope>NUCLEOTIDE SEQUENCE</scope>
    <source>
        <strain evidence="1">STM</strain>
    </source>
</reference>
<accession>A0A5J4S4T6</accession>
<proteinExistence type="predicted"/>
<protein>
    <submittedName>
        <fullName evidence="1">Uncharacterized protein</fullName>
    </submittedName>
</protein>
<dbReference type="EMBL" id="SNRY01000413">
    <property type="protein sequence ID" value="KAA6341076.1"/>
    <property type="molecule type" value="Genomic_DNA"/>
</dbReference>
<gene>
    <name evidence="1" type="ORF">EZS27_011085</name>
</gene>
<sequence>MYVNDDYFNKWMEKLFNKMSEIVKSINTFVNINEVFDKGDKILDKLLTIRLV</sequence>
<comment type="caution">
    <text evidence="1">The sequence shown here is derived from an EMBL/GenBank/DDBJ whole genome shotgun (WGS) entry which is preliminary data.</text>
</comment>